<dbReference type="Pfam" id="PF13976">
    <property type="entry name" value="gag_pre-integrs"/>
    <property type="match status" value="1"/>
</dbReference>
<keyword evidence="1" id="KW-0479">Metal-binding</keyword>
<dbReference type="SUPFAM" id="SSF53098">
    <property type="entry name" value="Ribonuclease H-like"/>
    <property type="match status" value="1"/>
</dbReference>
<evidence type="ECO:0000259" key="4">
    <source>
        <dbReference type="PROSITE" id="PS50994"/>
    </source>
</evidence>
<dbReference type="Proteomes" id="UP001558713">
    <property type="component" value="Unassembled WGS sequence"/>
</dbReference>
<dbReference type="GO" id="GO:0046872">
    <property type="term" value="F:metal ion binding"/>
    <property type="evidence" value="ECO:0007669"/>
    <property type="project" value="UniProtKB-KW"/>
</dbReference>
<sequence length="1073" mass="121152">MPPIMIKLPDGRYTTSYKSGKVKLGSVCLRDVFFVDGLQCHLISVSQLTRDSGCIFQISDKLCVVQDRISRILIGAGKQCNGLYFFRGVAVAAAMQGSNLESMEVWHCRLGHPSSKALKLLQFSDFSSSFDSKKCDVCIRAKQTKESFPLSMNKSSSIFEMVHCDLWSPYRTPAICGSRYFLTIVDDYSRAVWIYLLTSKQETPTHLKNFLALVDCQFSTVVKTLRSDNGSEFVCLQDYFLQKGIVHETSCVGTPQQNGRVERKHRHILNVARVLCFQAHLPIEFWGYCALAVGYLINRTQTALLQEKTPFELIYQRPPPMSHIRTFGCLCYVHNQKHGGDKFASRSNPSVFIGYPFAKKGWRVYNIETGVISVSRDVVFCETNYPFQTTNIEEPVSSASLQVNEDDNDFSENSTRIGTTTIPSSKSNVVAESDIETPLAPIQSSRSATTTVTPKTLCVPSMATQKPSYSPSSSIVKQLWQDTDSPSPGITTPSPEKLGRGLRPKNPPTRLVDYVTTLNTLIHEPYPSDTPYPLDNYLSDSQFSAAHQVYILAITSAHEPQHYNEAILDENWRLAIKSEVNSLEDLGTWTIEDLPEGKKALGCKWVFRLKFNSDGTLERHKARLVVLGNHQTEGVDYDETFAPVCKMTTVRAFLQYAVNKNWVIHQMDVHNAFLHGDLDEEVYMKLPPGFRTENKNKVCRLRKSLYGLKQAPRCWFEKLGSALREFGFEQNVSDYSLFTYEKGGDRLHVLVYVDDLIVSGNSLEVVTTFKNYLSECFHMKDLGVLRYFLGIEVARGPDGIYLCQRKYALDIIAETGLLGVKPVTFPLEQNHKLGEVAEDKDVEPLSDPLPYRRLVGRLIYLSTTRPEMSYVIHTLSQFMKTLKLPHWEAALRAVRFLKHNPGQGILLRANTELTLSAWCDSDYATCPSSRKSLTGWFIQLGGSPLSWRTKKHDRVSKSSCEAEYRAMGDTVCEILWLRELLKAFGIDCSAPTPLHCDSLSAIHLAANPVFHERTKHIEKECHFIRDEIKRGTISTTHVNTKSQLADIMTKALGRNEFEVFLPKLGVRDLHTPP</sequence>
<dbReference type="InterPro" id="IPR039537">
    <property type="entry name" value="Retrotran_Ty1/copia-like"/>
</dbReference>
<dbReference type="InterPro" id="IPR025724">
    <property type="entry name" value="GAG-pre-integrase_dom"/>
</dbReference>
<accession>A0ABD0ZDP2</accession>
<dbReference type="PROSITE" id="PS50994">
    <property type="entry name" value="INTEGRASE"/>
    <property type="match status" value="1"/>
</dbReference>
<dbReference type="SUPFAM" id="SSF56672">
    <property type="entry name" value="DNA/RNA polymerases"/>
    <property type="match status" value="1"/>
</dbReference>
<gene>
    <name evidence="5" type="ORF">V5N11_006453</name>
</gene>
<dbReference type="InterPro" id="IPR001584">
    <property type="entry name" value="Integrase_cat-core"/>
</dbReference>
<dbReference type="AlphaFoldDB" id="A0ABD0ZDP2"/>
<evidence type="ECO:0000313" key="6">
    <source>
        <dbReference type="Proteomes" id="UP001558713"/>
    </source>
</evidence>
<dbReference type="InterPro" id="IPR043502">
    <property type="entry name" value="DNA/RNA_pol_sf"/>
</dbReference>
<evidence type="ECO:0000313" key="5">
    <source>
        <dbReference type="EMBL" id="KAL1192817.1"/>
    </source>
</evidence>
<comment type="caution">
    <text evidence="5">The sequence shown here is derived from an EMBL/GenBank/DDBJ whole genome shotgun (WGS) entry which is preliminary data.</text>
</comment>
<feature type="compositionally biased region" description="Polar residues" evidence="3">
    <location>
        <begin position="483"/>
        <end position="494"/>
    </location>
</feature>
<dbReference type="PANTHER" id="PTHR42648">
    <property type="entry name" value="TRANSPOSASE, PUTATIVE-RELATED"/>
    <property type="match status" value="1"/>
</dbReference>
<evidence type="ECO:0000256" key="2">
    <source>
        <dbReference type="ARBA" id="ARBA00022801"/>
    </source>
</evidence>
<dbReference type="InterPro" id="IPR013103">
    <property type="entry name" value="RVT_2"/>
</dbReference>
<evidence type="ECO:0000256" key="3">
    <source>
        <dbReference type="SAM" id="MobiDB-lite"/>
    </source>
</evidence>
<dbReference type="InterPro" id="IPR057670">
    <property type="entry name" value="SH3_retrovirus"/>
</dbReference>
<feature type="domain" description="Integrase catalytic" evidence="4">
    <location>
        <begin position="145"/>
        <end position="318"/>
    </location>
</feature>
<keyword evidence="2" id="KW-0378">Hydrolase</keyword>
<dbReference type="Gene3D" id="3.30.420.10">
    <property type="entry name" value="Ribonuclease H-like superfamily/Ribonuclease H"/>
    <property type="match status" value="1"/>
</dbReference>
<dbReference type="InterPro" id="IPR012337">
    <property type="entry name" value="RNaseH-like_sf"/>
</dbReference>
<proteinExistence type="predicted"/>
<feature type="region of interest" description="Disordered" evidence="3">
    <location>
        <begin position="483"/>
        <end position="506"/>
    </location>
</feature>
<dbReference type="InterPro" id="IPR036397">
    <property type="entry name" value="RNaseH_sf"/>
</dbReference>
<organism evidence="5 6">
    <name type="scientific">Cardamine amara subsp. amara</name>
    <dbReference type="NCBI Taxonomy" id="228776"/>
    <lineage>
        <taxon>Eukaryota</taxon>
        <taxon>Viridiplantae</taxon>
        <taxon>Streptophyta</taxon>
        <taxon>Embryophyta</taxon>
        <taxon>Tracheophyta</taxon>
        <taxon>Spermatophyta</taxon>
        <taxon>Magnoliopsida</taxon>
        <taxon>eudicotyledons</taxon>
        <taxon>Gunneridae</taxon>
        <taxon>Pentapetalae</taxon>
        <taxon>rosids</taxon>
        <taxon>malvids</taxon>
        <taxon>Brassicales</taxon>
        <taxon>Brassicaceae</taxon>
        <taxon>Cardamineae</taxon>
        <taxon>Cardamine</taxon>
    </lineage>
</organism>
<dbReference type="EMBL" id="JBANAX010000809">
    <property type="protein sequence ID" value="KAL1192817.1"/>
    <property type="molecule type" value="Genomic_DNA"/>
</dbReference>
<name>A0ABD0ZDP2_CARAN</name>
<dbReference type="CDD" id="cd09272">
    <property type="entry name" value="RNase_HI_RT_Ty1"/>
    <property type="match status" value="1"/>
</dbReference>
<dbReference type="Pfam" id="PF07727">
    <property type="entry name" value="RVT_2"/>
    <property type="match status" value="1"/>
</dbReference>
<dbReference type="GO" id="GO:0016787">
    <property type="term" value="F:hydrolase activity"/>
    <property type="evidence" value="ECO:0007669"/>
    <property type="project" value="UniProtKB-KW"/>
</dbReference>
<reference evidence="5 6" key="1">
    <citation type="submission" date="2024-04" db="EMBL/GenBank/DDBJ databases">
        <title>Genome assembly C_amara_ONT_v2.</title>
        <authorList>
            <person name="Yant L."/>
            <person name="Moore C."/>
            <person name="Slenker M."/>
        </authorList>
    </citation>
    <scope>NUCLEOTIDE SEQUENCE [LARGE SCALE GENOMIC DNA]</scope>
    <source>
        <tissue evidence="5">Leaf</tissue>
    </source>
</reference>
<dbReference type="Pfam" id="PF00665">
    <property type="entry name" value="rve"/>
    <property type="match status" value="1"/>
</dbReference>
<dbReference type="Pfam" id="PF25597">
    <property type="entry name" value="SH3_retrovirus"/>
    <property type="match status" value="1"/>
</dbReference>
<protein>
    <submittedName>
        <fullName evidence="5">Retrovirus-related Pol polyprotein from transposon TNT 1-94</fullName>
    </submittedName>
</protein>
<evidence type="ECO:0000256" key="1">
    <source>
        <dbReference type="ARBA" id="ARBA00022723"/>
    </source>
</evidence>
<keyword evidence="6" id="KW-1185">Reference proteome</keyword>
<dbReference type="PANTHER" id="PTHR42648:SF31">
    <property type="entry name" value="RNA-DIRECTED DNA POLYMERASE"/>
    <property type="match status" value="1"/>
</dbReference>